<evidence type="ECO:0000256" key="1">
    <source>
        <dbReference type="ARBA" id="ARBA00022581"/>
    </source>
</evidence>
<evidence type="ECO:0008006" key="5">
    <source>
        <dbReference type="Google" id="ProtNLM"/>
    </source>
</evidence>
<sequence length="1041" mass="116219">MFDFIKDAFWMGYPKKSVPPTALVDPKPAEPKPKGNLGGGTKPFRVSLKPLFRNVTLGTGLFAQKKILDTPPAFDPTNHDRPTSPFAKPSPLPLLVAPCPTTPPRPPSPGLSLSPKPPACLDVEQRPTDNHGRLGLSPDTLTSRSPPRPAGTGARVHPVALPLPSSPPRSPSPHTNDSVPAPINKRSRRSSIHGLNTVSAPLLKRETEIQPATNVPVKDRKPPSGIFYVRVLQLEYFGVTKPTAFQCCMEVGNQTCLTDAANTTKLDKTTQVARFGDVFVFDILHPFTFKLTVLPKPLNRSKSTHIFPRNAPQSTPRSNASPAEAKRSSYIGQRLNTPSKWFHSLANRRSRMEGQVLSELYLDFGFRRLTKETRTYNMPLLYLSSSEVRKRSLEVTLEVGIVIEHDPFSEDGKYMFPAKPWLVANGYTDSVRSTIHKSRLSYNNPATPSCRRPSRVAGTRASLDASSAVSERLHRSLPRPTYHTGYLSIFIRSRQEATWKRFWVVLNNHSLYLFHPTHKDSRPKCGRIPLVHLSQVLNPSSKVITVGPNGLELSFTPMAMTNKQRRQSAFPHPLEIRAAKEVLERQNSTRATNPATPPRLSMSTSLIDTQLTPTPPAPGTGGPRTGDSADTLNQQPDLDQWLDRLNIPEEETESFYNAWFMRVYIMAEDTDALGQWKAKFQRELHVLRKFRDHPALGIKVLQERLALTSHECTDHRHLLAKPTTDSLKAEYFGEETPANAPPYRRESRSLDLDAPPLDIDSPRRLFLRPKPLSVVPLQNRFRNLTQPVRLPMILARQMGTDMPVHPKAARPTLRQGRHRSTMHIDTSLCPEDMAVQSYVDSELDTVVIVDKNRQSTTIFESNPSSQYKQEIVKVLDQMDTIRDERRQRKYSRLLPRTSQSSVRPLRLLPSQSKSSLRHMVLPSPSALTRNDATPEHRCTTRARTDSAFSMGSGYSYATSIQTSGMDPTTPSPTSPTFRDALNTKPSCSPLPTTLAAGANASALSLVSTHPVPVPHHTEGSLAELGKVSRRYLFVWNSQSHN</sequence>
<feature type="compositionally biased region" description="Basic and acidic residues" evidence="2">
    <location>
        <begin position="123"/>
        <end position="132"/>
    </location>
</feature>
<dbReference type="InterPro" id="IPR011993">
    <property type="entry name" value="PH-like_dom_sf"/>
</dbReference>
<dbReference type="AlphaFoldDB" id="A0A9W8B4D1"/>
<dbReference type="SUPFAM" id="SSF50729">
    <property type="entry name" value="PH domain-like"/>
    <property type="match status" value="1"/>
</dbReference>
<dbReference type="Gene3D" id="2.30.29.30">
    <property type="entry name" value="Pleckstrin-homology domain (PH domain)/Phosphotyrosine-binding domain (PTB)"/>
    <property type="match status" value="1"/>
</dbReference>
<feature type="region of interest" description="Disordered" evidence="2">
    <location>
        <begin position="608"/>
        <end position="634"/>
    </location>
</feature>
<reference evidence="3" key="1">
    <citation type="submission" date="2022-07" db="EMBL/GenBank/DDBJ databases">
        <title>Phylogenomic reconstructions and comparative analyses of Kickxellomycotina fungi.</title>
        <authorList>
            <person name="Reynolds N.K."/>
            <person name="Stajich J.E."/>
            <person name="Barry K."/>
            <person name="Grigoriev I.V."/>
            <person name="Crous P."/>
            <person name="Smith M.E."/>
        </authorList>
    </citation>
    <scope>NUCLEOTIDE SEQUENCE</scope>
    <source>
        <strain evidence="3">RSA 567</strain>
    </source>
</reference>
<evidence type="ECO:0000256" key="2">
    <source>
        <dbReference type="SAM" id="MobiDB-lite"/>
    </source>
</evidence>
<gene>
    <name evidence="3" type="ORF">H4R34_003533</name>
</gene>
<proteinExistence type="predicted"/>
<feature type="region of interest" description="Disordered" evidence="2">
    <location>
        <begin position="22"/>
        <end position="42"/>
    </location>
</feature>
<feature type="region of interest" description="Disordered" evidence="2">
    <location>
        <begin position="583"/>
        <end position="602"/>
    </location>
</feature>
<feature type="compositionally biased region" description="Polar residues" evidence="2">
    <location>
        <begin position="311"/>
        <end position="321"/>
    </location>
</feature>
<keyword evidence="1" id="KW-0945">Host-virus interaction</keyword>
<dbReference type="CDD" id="cd00821">
    <property type="entry name" value="PH"/>
    <property type="match status" value="1"/>
</dbReference>
<feature type="region of interest" description="Disordered" evidence="2">
    <location>
        <begin position="734"/>
        <end position="754"/>
    </location>
</feature>
<feature type="compositionally biased region" description="Polar residues" evidence="2">
    <location>
        <begin position="585"/>
        <end position="594"/>
    </location>
</feature>
<accession>A0A9W8B4D1</accession>
<comment type="caution">
    <text evidence="3">The sequence shown here is derived from an EMBL/GenBank/DDBJ whole genome shotgun (WGS) entry which is preliminary data.</text>
</comment>
<feature type="region of interest" description="Disordered" evidence="2">
    <location>
        <begin position="304"/>
        <end position="329"/>
    </location>
</feature>
<dbReference type="PANTHER" id="PTHR13037">
    <property type="entry name" value="FORMIN"/>
    <property type="match status" value="1"/>
</dbReference>
<feature type="region of interest" description="Disordered" evidence="2">
    <location>
        <begin position="72"/>
        <end position="192"/>
    </location>
</feature>
<organism evidence="3 4">
    <name type="scientific">Dimargaris verticillata</name>
    <dbReference type="NCBI Taxonomy" id="2761393"/>
    <lineage>
        <taxon>Eukaryota</taxon>
        <taxon>Fungi</taxon>
        <taxon>Fungi incertae sedis</taxon>
        <taxon>Zoopagomycota</taxon>
        <taxon>Kickxellomycotina</taxon>
        <taxon>Dimargaritomycetes</taxon>
        <taxon>Dimargaritales</taxon>
        <taxon>Dimargaritaceae</taxon>
        <taxon>Dimargaris</taxon>
    </lineage>
</organism>
<dbReference type="OrthoDB" id="2119658at2759"/>
<protein>
    <recommendedName>
        <fullName evidence="5">PH domain-containing protein</fullName>
    </recommendedName>
</protein>
<feature type="region of interest" description="Disordered" evidence="2">
    <location>
        <begin position="961"/>
        <end position="981"/>
    </location>
</feature>
<keyword evidence="4" id="KW-1185">Reference proteome</keyword>
<dbReference type="EMBL" id="JANBQB010000337">
    <property type="protein sequence ID" value="KAJ1977572.1"/>
    <property type="molecule type" value="Genomic_DNA"/>
</dbReference>
<name>A0A9W8B4D1_9FUNG</name>
<dbReference type="Proteomes" id="UP001151582">
    <property type="component" value="Unassembled WGS sequence"/>
</dbReference>
<dbReference type="PANTHER" id="PTHR13037:SF24">
    <property type="entry name" value="POLYCOMB PROTEIN PCL-RELATED"/>
    <property type="match status" value="1"/>
</dbReference>
<evidence type="ECO:0000313" key="4">
    <source>
        <dbReference type="Proteomes" id="UP001151582"/>
    </source>
</evidence>
<evidence type="ECO:0000313" key="3">
    <source>
        <dbReference type="EMBL" id="KAJ1977572.1"/>
    </source>
</evidence>
<feature type="compositionally biased region" description="Pro residues" evidence="2">
    <location>
        <begin position="100"/>
        <end position="109"/>
    </location>
</feature>